<keyword evidence="1" id="KW-1133">Transmembrane helix</keyword>
<feature type="transmembrane region" description="Helical" evidence="1">
    <location>
        <begin position="220"/>
        <end position="238"/>
    </location>
</feature>
<dbReference type="AlphaFoldDB" id="A0A433RYJ1"/>
<keyword evidence="3" id="KW-1185">Reference proteome</keyword>
<gene>
    <name evidence="2" type="ORF">QI30_01025</name>
</gene>
<keyword evidence="1" id="KW-0812">Transmembrane</keyword>
<organism evidence="2 3">
    <name type="scientific">Candidatus Kurthia intestinigallinarum</name>
    <dbReference type="NCBI Taxonomy" id="1562256"/>
    <lineage>
        <taxon>Bacteria</taxon>
        <taxon>Bacillati</taxon>
        <taxon>Bacillota</taxon>
        <taxon>Bacilli</taxon>
        <taxon>Bacillales</taxon>
        <taxon>Caryophanaceae</taxon>
        <taxon>Kurthia</taxon>
    </lineage>
</organism>
<comment type="caution">
    <text evidence="2">The sequence shown here is derived from an EMBL/GenBank/DDBJ whole genome shotgun (WGS) entry which is preliminary data.</text>
</comment>
<dbReference type="EMBL" id="JTFC01000005">
    <property type="protein sequence ID" value="RUS58327.1"/>
    <property type="molecule type" value="Genomic_DNA"/>
</dbReference>
<proteinExistence type="predicted"/>
<sequence length="468" mass="53874">MKLISHIIVSCLVIGMAIFSSIFINSNTTYQGYELLYILPLLYMVLFILILSPLLFYRFNTFLMSYTLVTFLRYLILPFLIVKSGWYIGRSPVDPMASSFSTALLLMMWELILTTAAIAFFFSRKKILRIEPSVKTTVELPQSIFIYVVYILMSFVVLAAVPEALNSFAFLMPRDNMIDIGMGGFKISIVQFILITAKYLIFLLMMMLLYRRYERTKGTIWIWLSFGAVLLNIMIIFGDNRSDFLISAIASLYLFYRLFLKRSLPFIFSTVVLVFIVFMNITTYRNTTSITGGENRLTDLTDMLQIYAGGPYNVAMAIELPSYFPNAATIGNFIYDLGRPIIGLNVFFRELQGFEFSNYLYNYRIYFSDHVSQIIPIVGQGNLYMGFLFAPLLNVTFVALAYILYKIMCRQNQIELIFFLTIPITRIGFMMGQNAGILLNDISFILVLNITLYLLNHYVVLRRKGLVT</sequence>
<name>A0A433RYJ1_9BACL</name>
<feature type="transmembrane region" description="Helical" evidence="1">
    <location>
        <begin position="383"/>
        <end position="404"/>
    </location>
</feature>
<feature type="transmembrane region" description="Helical" evidence="1">
    <location>
        <begin position="7"/>
        <end position="24"/>
    </location>
</feature>
<keyword evidence="1" id="KW-0472">Membrane</keyword>
<feature type="transmembrane region" description="Helical" evidence="1">
    <location>
        <begin position="442"/>
        <end position="461"/>
    </location>
</feature>
<evidence type="ECO:0000256" key="1">
    <source>
        <dbReference type="SAM" id="Phobius"/>
    </source>
</evidence>
<evidence type="ECO:0000313" key="2">
    <source>
        <dbReference type="EMBL" id="RUS58327.1"/>
    </source>
</evidence>
<accession>A0A433RYJ1</accession>
<dbReference type="Proteomes" id="UP000288623">
    <property type="component" value="Unassembled WGS sequence"/>
</dbReference>
<dbReference type="OrthoDB" id="2414544at2"/>
<feature type="transmembrane region" description="Helical" evidence="1">
    <location>
        <begin position="416"/>
        <end position="436"/>
    </location>
</feature>
<feature type="transmembrane region" description="Helical" evidence="1">
    <location>
        <begin position="63"/>
        <end position="82"/>
    </location>
</feature>
<feature type="transmembrane region" description="Helical" evidence="1">
    <location>
        <begin position="244"/>
        <end position="259"/>
    </location>
</feature>
<reference evidence="2 3" key="1">
    <citation type="submission" date="2014-11" db="EMBL/GenBank/DDBJ databases">
        <title>Genome sequence and analysis of novel Kurthia sp.</title>
        <authorList>
            <person name="Lawson J.N."/>
            <person name="Gonzalez J.E."/>
            <person name="Rinauldi L."/>
            <person name="Xuan Z."/>
            <person name="Firman A."/>
            <person name="Shaddox L."/>
            <person name="Trudeau A."/>
            <person name="Shah S."/>
            <person name="Reiman D."/>
        </authorList>
    </citation>
    <scope>NUCLEOTIDE SEQUENCE [LARGE SCALE GENOMIC DNA]</scope>
    <source>
        <strain evidence="2 3">3B1D</strain>
    </source>
</reference>
<feature type="transmembrane region" description="Helical" evidence="1">
    <location>
        <begin position="185"/>
        <end position="208"/>
    </location>
</feature>
<feature type="transmembrane region" description="Helical" evidence="1">
    <location>
        <begin position="144"/>
        <end position="165"/>
    </location>
</feature>
<feature type="transmembrane region" description="Helical" evidence="1">
    <location>
        <begin position="36"/>
        <end position="56"/>
    </location>
</feature>
<evidence type="ECO:0000313" key="3">
    <source>
        <dbReference type="Proteomes" id="UP000288623"/>
    </source>
</evidence>
<protein>
    <submittedName>
        <fullName evidence="2">Capsule biosynthesis protein CapI</fullName>
    </submittedName>
</protein>
<dbReference type="RefSeq" id="WP_126989091.1">
    <property type="nucleotide sequence ID" value="NZ_JTFC01000005.1"/>
</dbReference>
<feature type="transmembrane region" description="Helical" evidence="1">
    <location>
        <begin position="266"/>
        <end position="284"/>
    </location>
</feature>
<feature type="transmembrane region" description="Helical" evidence="1">
    <location>
        <begin position="102"/>
        <end position="123"/>
    </location>
</feature>